<keyword evidence="3 7" id="KW-0547">Nucleotide-binding</keyword>
<comment type="subcellular location">
    <subcellularLocation>
        <location evidence="1 7">Cytoplasm</location>
    </subcellularLocation>
</comment>
<dbReference type="InterPro" id="IPR036277">
    <property type="entry name" value="SMC_hinge_sf"/>
</dbReference>
<dbReference type="GO" id="GO:0007062">
    <property type="term" value="P:sister chromatid cohesion"/>
    <property type="evidence" value="ECO:0007669"/>
    <property type="project" value="InterPro"/>
</dbReference>
<dbReference type="EMBL" id="CP058559">
    <property type="protein sequence ID" value="QNO16377.1"/>
    <property type="molecule type" value="Genomic_DNA"/>
</dbReference>
<keyword evidence="2 7" id="KW-0963">Cytoplasm</keyword>
<reference evidence="9 10" key="1">
    <citation type="submission" date="2020-07" db="EMBL/GenBank/DDBJ databases">
        <title>Alkalicella. sp. LB2 genome.</title>
        <authorList>
            <person name="Postec A."/>
            <person name="Quemeneur M."/>
        </authorList>
    </citation>
    <scope>NUCLEOTIDE SEQUENCE [LARGE SCALE GENOMIC DNA]</scope>
    <source>
        <strain evidence="9 10">LB2</strain>
    </source>
</reference>
<dbReference type="SUPFAM" id="SSF52540">
    <property type="entry name" value="P-loop containing nucleoside triphosphate hydrolases"/>
    <property type="match status" value="1"/>
</dbReference>
<evidence type="ECO:0000259" key="8">
    <source>
        <dbReference type="SMART" id="SM00968"/>
    </source>
</evidence>
<sequence>MFLKKIELNGFKSFANKTEFDINKGITAVVGPNGSGKSNIIDGIKWVLGEQSAKTLRGAKMEDVIFAGSDSKRQKNYAEVSLTFDNNDKKLNLDYSEITITRRIFRDGESEYFINKTNCRLKDIHELFMDTGIGREAYSIISQGQVEEVLSSRPEEKRIIFEEAAGIVKYKNKKKESLKKLEETEQNLTRVDDILYQHEQDMPQVKEQAEKAKKYKDLKDKLKGLEVSLVLNKIESLEKQYEDAGSQISLYKNQQNDIFRAFELTEENHQQIILESKQIDDQLNRLRNEEIDLLKNLEESKYTIQLNTQQIEDGKRRIEAMGFECAEIENEISENEKQNSTLDVKLNEAQLSLSSEKESLHNKENNINILIEEIDTRKKEIDELKEKVIDILNETATLRNEIKNLEANVQRLEGSIEKKDREEQALILRKSTIQLKLDDYNNKINDLNGKIKDKENTLVVLNASTKKLLSDITQRKSVKESKLSNINELSSKIKALNHLEASFAGYNIGPKEVLKKYQKNPNLKGSVAQLITVPDYLAGAIEIALGSSLQYIVVEDDIFASQAVDYLKSNKLGRATFLPLNTVKGSTIDVNIDKGVIGVASKLIDFNPIYSGIINFLLGRIIIVDNIKNGLTLARTLNYKYRIVSLDGEVINAGGSITGGKYSTKSTGLLQRSVEIEQLKKDCDTHQDQYKIITQELSFLEEEYNNTLKISKDNEIILNKMREESRDLNQQILLNKQEIKGIQEHIDLLEQEKKYVNNERTSILDNIQRNNILLEEKKTQQSSLSNQITKLNNLNTNKIDDYESLKSKAVSKQITIVSLEQEIQSLKKQKVIIQQGYKRNTEKLKTNLGQMEKLNIDLKEKESVSQKAKSKQMELEERKILQSQKQKKYQSIKTEIEEKLSISSNKIKDLTESKEHLISKINNFNLKKSKILMELDGCTEKLLSEYFLTVGEAKDSYSSSLVVNERDCQKQVNILREDLKGIGEVNLGAIEEYNRVTQKMDFLQQQKDDLNKAKLDLKKIIFEMDKQMATQFESSFERIKESFSEVFKKLFNGGRGYLRLTEPDNILESGVEIFAQPPGKKLQSMMLLSGGEKALTAIALLFAILITKPSPFCVLDEIEASLDEANVDRFGAYLKEMATESQFIVVTHRKGTMESADILYGITMEEFGISKQISVNLNNDNENSKKVG</sequence>
<comment type="subunit">
    <text evidence="7">Homodimer.</text>
</comment>
<gene>
    <name evidence="7 9" type="primary">smc</name>
    <name evidence="9" type="ORF">HYG86_17165</name>
</gene>
<evidence type="ECO:0000256" key="2">
    <source>
        <dbReference type="ARBA" id="ARBA00022490"/>
    </source>
</evidence>
<dbReference type="GO" id="GO:0016887">
    <property type="term" value="F:ATP hydrolysis activity"/>
    <property type="evidence" value="ECO:0007669"/>
    <property type="project" value="InterPro"/>
</dbReference>
<dbReference type="GO" id="GO:0030261">
    <property type="term" value="P:chromosome condensation"/>
    <property type="evidence" value="ECO:0007669"/>
    <property type="project" value="InterPro"/>
</dbReference>
<dbReference type="Pfam" id="PF06470">
    <property type="entry name" value="SMC_hinge"/>
    <property type="match status" value="1"/>
</dbReference>
<feature type="coiled-coil region" evidence="7">
    <location>
        <begin position="325"/>
        <end position="464"/>
    </location>
</feature>
<evidence type="ECO:0000313" key="10">
    <source>
        <dbReference type="Proteomes" id="UP000516160"/>
    </source>
</evidence>
<dbReference type="InterPro" id="IPR024704">
    <property type="entry name" value="SMC"/>
</dbReference>
<evidence type="ECO:0000256" key="6">
    <source>
        <dbReference type="ARBA" id="ARBA00023125"/>
    </source>
</evidence>
<keyword evidence="6 7" id="KW-0238">DNA-binding</keyword>
<dbReference type="GO" id="GO:0005524">
    <property type="term" value="F:ATP binding"/>
    <property type="evidence" value="ECO:0007669"/>
    <property type="project" value="UniProtKB-UniRule"/>
</dbReference>
<dbReference type="NCBIfam" id="TIGR02168">
    <property type="entry name" value="SMC_prok_B"/>
    <property type="match status" value="1"/>
</dbReference>
<dbReference type="Proteomes" id="UP000516160">
    <property type="component" value="Chromosome"/>
</dbReference>
<evidence type="ECO:0000256" key="7">
    <source>
        <dbReference type="HAMAP-Rule" id="MF_01894"/>
    </source>
</evidence>
<dbReference type="FunFam" id="3.40.50.300:FF:000901">
    <property type="entry name" value="Chromosome partition protein Smc"/>
    <property type="match status" value="1"/>
</dbReference>
<dbReference type="Gene3D" id="3.40.50.300">
    <property type="entry name" value="P-loop containing nucleotide triphosphate hydrolases"/>
    <property type="match status" value="2"/>
</dbReference>
<organism evidence="9 10">
    <name type="scientific">Alkalicella caledoniensis</name>
    <dbReference type="NCBI Taxonomy" id="2731377"/>
    <lineage>
        <taxon>Bacteria</taxon>
        <taxon>Bacillati</taxon>
        <taxon>Bacillota</taxon>
        <taxon>Clostridia</taxon>
        <taxon>Eubacteriales</taxon>
        <taxon>Proteinivoracaceae</taxon>
        <taxon>Alkalicella</taxon>
    </lineage>
</organism>
<dbReference type="InterPro" id="IPR011890">
    <property type="entry name" value="SMC_prok"/>
</dbReference>
<keyword evidence="4 7" id="KW-0067">ATP-binding</keyword>
<dbReference type="InterPro" id="IPR003395">
    <property type="entry name" value="RecF/RecN/SMC_N"/>
</dbReference>
<dbReference type="RefSeq" id="WP_213166769.1">
    <property type="nucleotide sequence ID" value="NZ_CP058559.1"/>
</dbReference>
<keyword evidence="5 7" id="KW-0175">Coiled coil</keyword>
<comment type="function">
    <text evidence="7">Required for chromosome condensation and partitioning.</text>
</comment>
<proteinExistence type="inferred from homology"/>
<evidence type="ECO:0000256" key="4">
    <source>
        <dbReference type="ARBA" id="ARBA00022840"/>
    </source>
</evidence>
<dbReference type="HAMAP" id="MF_01894">
    <property type="entry name" value="Smc_prok"/>
    <property type="match status" value="1"/>
</dbReference>
<dbReference type="PIRSF" id="PIRSF005719">
    <property type="entry name" value="SMC"/>
    <property type="match status" value="1"/>
</dbReference>
<dbReference type="PANTHER" id="PTHR43977">
    <property type="entry name" value="STRUCTURAL MAINTENANCE OF CHROMOSOMES PROTEIN 3"/>
    <property type="match status" value="1"/>
</dbReference>
<dbReference type="AlphaFoldDB" id="A0A7G9WCG5"/>
<feature type="coiled-coil region" evidence="7">
    <location>
        <begin position="993"/>
        <end position="1020"/>
    </location>
</feature>
<dbReference type="InterPro" id="IPR010935">
    <property type="entry name" value="SMC_hinge"/>
</dbReference>
<dbReference type="GO" id="GO:0003677">
    <property type="term" value="F:DNA binding"/>
    <property type="evidence" value="ECO:0007669"/>
    <property type="project" value="UniProtKB-UniRule"/>
</dbReference>
<dbReference type="SUPFAM" id="SSF75553">
    <property type="entry name" value="Smc hinge domain"/>
    <property type="match status" value="1"/>
</dbReference>
<dbReference type="GO" id="GO:0006260">
    <property type="term" value="P:DNA replication"/>
    <property type="evidence" value="ECO:0007669"/>
    <property type="project" value="UniProtKB-UniRule"/>
</dbReference>
<evidence type="ECO:0000256" key="1">
    <source>
        <dbReference type="ARBA" id="ARBA00004496"/>
    </source>
</evidence>
<dbReference type="KEGG" id="acae:HYG86_17165"/>
<feature type="binding site" evidence="7">
    <location>
        <begin position="32"/>
        <end position="39"/>
    </location>
    <ligand>
        <name>ATP</name>
        <dbReference type="ChEBI" id="CHEBI:30616"/>
    </ligand>
</feature>
<feature type="domain" description="SMC hinge" evidence="8">
    <location>
        <begin position="521"/>
        <end position="634"/>
    </location>
</feature>
<evidence type="ECO:0000256" key="5">
    <source>
        <dbReference type="ARBA" id="ARBA00023054"/>
    </source>
</evidence>
<dbReference type="GO" id="GO:0005694">
    <property type="term" value="C:chromosome"/>
    <property type="evidence" value="ECO:0007669"/>
    <property type="project" value="InterPro"/>
</dbReference>
<comment type="similarity">
    <text evidence="7">Belongs to the SMC family.</text>
</comment>
<name>A0A7G9WCG5_ALKCA</name>
<accession>A0A7G9WCG5</accession>
<feature type="coiled-coil region" evidence="7">
    <location>
        <begin position="227"/>
        <end position="289"/>
    </location>
</feature>
<keyword evidence="10" id="KW-1185">Reference proteome</keyword>
<dbReference type="CDD" id="cd03278">
    <property type="entry name" value="ABC_SMC_barmotin"/>
    <property type="match status" value="2"/>
</dbReference>
<protein>
    <recommendedName>
        <fullName evidence="7">Chromosome partition protein Smc</fullName>
    </recommendedName>
</protein>
<feature type="coiled-coil region" evidence="7">
    <location>
        <begin position="676"/>
        <end position="878"/>
    </location>
</feature>
<dbReference type="GO" id="GO:0005737">
    <property type="term" value="C:cytoplasm"/>
    <property type="evidence" value="ECO:0007669"/>
    <property type="project" value="UniProtKB-SubCell"/>
</dbReference>
<evidence type="ECO:0000256" key="3">
    <source>
        <dbReference type="ARBA" id="ARBA00022741"/>
    </source>
</evidence>
<dbReference type="Gene3D" id="3.30.70.1620">
    <property type="match status" value="1"/>
</dbReference>
<dbReference type="InterPro" id="IPR027417">
    <property type="entry name" value="P-loop_NTPase"/>
</dbReference>
<comment type="domain">
    <text evidence="7">Contains large globular domains required for ATP hydrolysis at each terminus and a third globular domain forming a flexible hinge near the middle of the molecule. These domains are separated by coiled-coil structures.</text>
</comment>
<dbReference type="SMART" id="SM00968">
    <property type="entry name" value="SMC_hinge"/>
    <property type="match status" value="1"/>
</dbReference>
<dbReference type="GO" id="GO:0007059">
    <property type="term" value="P:chromosome segregation"/>
    <property type="evidence" value="ECO:0007669"/>
    <property type="project" value="UniProtKB-UniRule"/>
</dbReference>
<evidence type="ECO:0000313" key="9">
    <source>
        <dbReference type="EMBL" id="QNO16377.1"/>
    </source>
</evidence>
<dbReference type="FunFam" id="3.40.50.300:FF:000984">
    <property type="entry name" value="Chromosome partition protein Smc"/>
    <property type="match status" value="1"/>
</dbReference>
<dbReference type="Pfam" id="PF02463">
    <property type="entry name" value="SMC_N"/>
    <property type="match status" value="1"/>
</dbReference>
<dbReference type="Gene3D" id="1.20.1060.20">
    <property type="match status" value="1"/>
</dbReference>